<name>A0A915EQ76_9BILA</name>
<evidence type="ECO:0000313" key="3">
    <source>
        <dbReference type="WBParaSite" id="jg2615"/>
    </source>
</evidence>
<dbReference type="WBParaSite" id="jg8643">
    <property type="protein sequence ID" value="jg8643"/>
    <property type="gene ID" value="jg8643"/>
</dbReference>
<feature type="transmembrane region" description="Helical" evidence="1">
    <location>
        <begin position="120"/>
        <end position="145"/>
    </location>
</feature>
<dbReference type="Proteomes" id="UP000887574">
    <property type="component" value="Unplaced"/>
</dbReference>
<evidence type="ECO:0000256" key="1">
    <source>
        <dbReference type="SAM" id="Phobius"/>
    </source>
</evidence>
<keyword evidence="1" id="KW-0812">Transmembrane</keyword>
<keyword evidence="1" id="KW-1133">Transmembrane helix</keyword>
<organism evidence="2 4">
    <name type="scientific">Ditylenchus dipsaci</name>
    <dbReference type="NCBI Taxonomy" id="166011"/>
    <lineage>
        <taxon>Eukaryota</taxon>
        <taxon>Metazoa</taxon>
        <taxon>Ecdysozoa</taxon>
        <taxon>Nematoda</taxon>
        <taxon>Chromadorea</taxon>
        <taxon>Rhabditida</taxon>
        <taxon>Tylenchina</taxon>
        <taxon>Tylenchomorpha</taxon>
        <taxon>Sphaerularioidea</taxon>
        <taxon>Anguinidae</taxon>
        <taxon>Anguininae</taxon>
        <taxon>Ditylenchus</taxon>
    </lineage>
</organism>
<feature type="transmembrane region" description="Helical" evidence="1">
    <location>
        <begin position="20"/>
        <end position="37"/>
    </location>
</feature>
<proteinExistence type="predicted"/>
<reference evidence="3 4" key="1">
    <citation type="submission" date="2022-11" db="UniProtKB">
        <authorList>
            <consortium name="WormBaseParasite"/>
        </authorList>
    </citation>
    <scope>IDENTIFICATION</scope>
</reference>
<keyword evidence="2" id="KW-1185">Reference proteome</keyword>
<dbReference type="AlphaFoldDB" id="A0A915EQ76"/>
<feature type="transmembrane region" description="Helical" evidence="1">
    <location>
        <begin position="43"/>
        <end position="61"/>
    </location>
</feature>
<keyword evidence="1" id="KW-0472">Membrane</keyword>
<evidence type="ECO:0000313" key="2">
    <source>
        <dbReference type="Proteomes" id="UP000887574"/>
    </source>
</evidence>
<evidence type="ECO:0000313" key="4">
    <source>
        <dbReference type="WBParaSite" id="jg8643"/>
    </source>
</evidence>
<accession>A0A915EQ76</accession>
<protein>
    <submittedName>
        <fullName evidence="3 4">Uncharacterized protein</fullName>
    </submittedName>
</protein>
<feature type="transmembrane region" description="Helical" evidence="1">
    <location>
        <begin position="73"/>
        <end position="93"/>
    </location>
</feature>
<sequence>MFFFWEQEDLNAILKHKYQITVLLYAIFEASLFSAVASSNEDLAGMLFLIFPFQLFLGVILQKECFFTFYMAYNRLISMCYFMICFVSFFLAVTMPCPYIDFMRDNAHSWSISLKTDHDIFVFTMALHIITGLQGIFLLLVHFFVERASGEITKKLSSSWDEHSDVDSDDLWEKHPYIYDC</sequence>
<dbReference type="WBParaSite" id="jg2615">
    <property type="protein sequence ID" value="jg2615"/>
    <property type="gene ID" value="jg2615"/>
</dbReference>